<dbReference type="Proteomes" id="UP000479226">
    <property type="component" value="Unassembled WGS sequence"/>
</dbReference>
<dbReference type="InterPro" id="IPR011664">
    <property type="entry name" value="Abi_system_AbiD/AbiF-like"/>
</dbReference>
<keyword evidence="2" id="KW-1185">Reference proteome</keyword>
<dbReference type="RefSeq" id="WP_165182776.1">
    <property type="nucleotide sequence ID" value="NZ_JAAKZI010000026.1"/>
</dbReference>
<proteinExistence type="predicted"/>
<comment type="caution">
    <text evidence="1">The sequence shown here is derived from an EMBL/GenBank/DDBJ whole genome shotgun (WGS) entry which is preliminary data.</text>
</comment>
<sequence>MLIPSRDDALRDLRNVGYYRLAAYWYPFREIDHVDVDGTVVRSDLLHAGTTFDDAHALWTFDQRLRLILLEALEQIEVALRVRTAHCIGAQDPFAHLNASHLDTARCVAPVQTPQGPMMAHQWWVARYEEKLASTHDDILRLYRSRWDLKPPVWIAVELLDFGMLSTFFRQFLTKAQHSEISRTFGISQGSFLVNWIKVLNHVRNMCAHHARVWNQPVTFRLQRIPTGMSPLLDPLNTLTGTPKTRIYSVLYLCAFLLDGLGDNSDWMNNAHALLASFPNVPGPTLNDIGAPGNWQTHAIWNTRN</sequence>
<organism evidence="1 2">
    <name type="scientific">Arthrobacter silviterrae</name>
    <dbReference type="NCBI Taxonomy" id="2026658"/>
    <lineage>
        <taxon>Bacteria</taxon>
        <taxon>Bacillati</taxon>
        <taxon>Actinomycetota</taxon>
        <taxon>Actinomycetes</taxon>
        <taxon>Micrococcales</taxon>
        <taxon>Micrococcaceae</taxon>
        <taxon>Arthrobacter</taxon>
    </lineage>
</organism>
<reference evidence="1 2" key="1">
    <citation type="submission" date="2020-02" db="EMBL/GenBank/DDBJ databases">
        <title>Genome sequence of the type strain DSM 27180 of Arthrobacter silviterrae.</title>
        <authorList>
            <person name="Gao J."/>
            <person name="Sun J."/>
        </authorList>
    </citation>
    <scope>NUCLEOTIDE SEQUENCE [LARGE SCALE GENOMIC DNA]</scope>
    <source>
        <strain evidence="1 2">DSM 27180</strain>
    </source>
</reference>
<protein>
    <submittedName>
        <fullName evidence="1">Abi family protein</fullName>
    </submittedName>
</protein>
<accession>A0ABX0DC97</accession>
<gene>
    <name evidence="1" type="ORF">G6N77_13920</name>
</gene>
<evidence type="ECO:0000313" key="2">
    <source>
        <dbReference type="Proteomes" id="UP000479226"/>
    </source>
</evidence>
<name>A0ABX0DC97_9MICC</name>
<evidence type="ECO:0000313" key="1">
    <source>
        <dbReference type="EMBL" id="NGN84547.1"/>
    </source>
</evidence>
<dbReference type="Pfam" id="PF07751">
    <property type="entry name" value="Abi_2"/>
    <property type="match status" value="1"/>
</dbReference>
<dbReference type="EMBL" id="JAAKZI010000026">
    <property type="protein sequence ID" value="NGN84547.1"/>
    <property type="molecule type" value="Genomic_DNA"/>
</dbReference>